<dbReference type="AlphaFoldDB" id="A0A804PYE2"/>
<accession>A0A804PYE2</accession>
<evidence type="ECO:0000313" key="2">
    <source>
        <dbReference type="EnsemblPlants" id="Zm00001eb282480_P001"/>
    </source>
</evidence>
<dbReference type="InterPro" id="IPR023753">
    <property type="entry name" value="FAD/NAD-binding_dom"/>
</dbReference>
<dbReference type="GO" id="GO:0016491">
    <property type="term" value="F:oxidoreductase activity"/>
    <property type="evidence" value="ECO:0007669"/>
    <property type="project" value="InterPro"/>
</dbReference>
<reference evidence="3" key="1">
    <citation type="journal article" date="2009" name="Science">
        <title>The B73 maize genome: complexity, diversity, and dynamics.</title>
        <authorList>
            <person name="Schnable P.S."/>
            <person name="Ware D."/>
            <person name="Fulton R.S."/>
            <person name="Stein J.C."/>
            <person name="Wei F."/>
            <person name="Pasternak S."/>
            <person name="Liang C."/>
            <person name="Zhang J."/>
            <person name="Fulton L."/>
            <person name="Graves T.A."/>
            <person name="Minx P."/>
            <person name="Reily A.D."/>
            <person name="Courtney L."/>
            <person name="Kruchowski S.S."/>
            <person name="Tomlinson C."/>
            <person name="Strong C."/>
            <person name="Delehaunty K."/>
            <person name="Fronick C."/>
            <person name="Courtney B."/>
            <person name="Rock S.M."/>
            <person name="Belter E."/>
            <person name="Du F."/>
            <person name="Kim K."/>
            <person name="Abbott R.M."/>
            <person name="Cotton M."/>
            <person name="Levy A."/>
            <person name="Marchetto P."/>
            <person name="Ochoa K."/>
            <person name="Jackson S.M."/>
            <person name="Gillam B."/>
            <person name="Chen W."/>
            <person name="Yan L."/>
            <person name="Higginbotham J."/>
            <person name="Cardenas M."/>
            <person name="Waligorski J."/>
            <person name="Applebaum E."/>
            <person name="Phelps L."/>
            <person name="Falcone J."/>
            <person name="Kanchi K."/>
            <person name="Thane T."/>
            <person name="Scimone A."/>
            <person name="Thane N."/>
            <person name="Henke J."/>
            <person name="Wang T."/>
            <person name="Ruppert J."/>
            <person name="Shah N."/>
            <person name="Rotter K."/>
            <person name="Hodges J."/>
            <person name="Ingenthron E."/>
            <person name="Cordes M."/>
            <person name="Kohlberg S."/>
            <person name="Sgro J."/>
            <person name="Delgado B."/>
            <person name="Mead K."/>
            <person name="Chinwalla A."/>
            <person name="Leonard S."/>
            <person name="Crouse K."/>
            <person name="Collura K."/>
            <person name="Kudrna D."/>
            <person name="Currie J."/>
            <person name="He R."/>
            <person name="Angelova A."/>
            <person name="Rajasekar S."/>
            <person name="Mueller T."/>
            <person name="Lomeli R."/>
            <person name="Scara G."/>
            <person name="Ko A."/>
            <person name="Delaney K."/>
            <person name="Wissotski M."/>
            <person name="Lopez G."/>
            <person name="Campos D."/>
            <person name="Braidotti M."/>
            <person name="Ashley E."/>
            <person name="Golser W."/>
            <person name="Kim H."/>
            <person name="Lee S."/>
            <person name="Lin J."/>
            <person name="Dujmic Z."/>
            <person name="Kim W."/>
            <person name="Talag J."/>
            <person name="Zuccolo A."/>
            <person name="Fan C."/>
            <person name="Sebastian A."/>
            <person name="Kramer M."/>
            <person name="Spiegel L."/>
            <person name="Nascimento L."/>
            <person name="Zutavern T."/>
            <person name="Miller B."/>
            <person name="Ambroise C."/>
            <person name="Muller S."/>
            <person name="Spooner W."/>
            <person name="Narechania A."/>
            <person name="Ren L."/>
            <person name="Wei S."/>
            <person name="Kumari S."/>
            <person name="Faga B."/>
            <person name="Levy M.J."/>
            <person name="McMahan L."/>
            <person name="Van Buren P."/>
            <person name="Vaughn M.W."/>
            <person name="Ying K."/>
            <person name="Yeh C.-T."/>
            <person name="Emrich S.J."/>
            <person name="Jia Y."/>
            <person name="Kalyanaraman A."/>
            <person name="Hsia A.-P."/>
            <person name="Barbazuk W.B."/>
            <person name="Baucom R.S."/>
            <person name="Brutnell T.P."/>
            <person name="Carpita N.C."/>
            <person name="Chaparro C."/>
            <person name="Chia J.-M."/>
            <person name="Deragon J.-M."/>
            <person name="Estill J.C."/>
            <person name="Fu Y."/>
            <person name="Jeddeloh J.A."/>
            <person name="Han Y."/>
            <person name="Lee H."/>
            <person name="Li P."/>
            <person name="Lisch D.R."/>
            <person name="Liu S."/>
            <person name="Liu Z."/>
            <person name="Nagel D.H."/>
            <person name="McCann M.C."/>
            <person name="SanMiguel P."/>
            <person name="Myers A.M."/>
            <person name="Nettleton D."/>
            <person name="Nguyen J."/>
            <person name="Penning B.W."/>
            <person name="Ponnala L."/>
            <person name="Schneider K.L."/>
            <person name="Schwartz D.C."/>
            <person name="Sharma A."/>
            <person name="Soderlund C."/>
            <person name="Springer N.M."/>
            <person name="Sun Q."/>
            <person name="Wang H."/>
            <person name="Waterman M."/>
            <person name="Westerman R."/>
            <person name="Wolfgruber T.K."/>
            <person name="Yang L."/>
            <person name="Yu Y."/>
            <person name="Zhang L."/>
            <person name="Zhou S."/>
            <person name="Zhu Q."/>
            <person name="Bennetzen J.L."/>
            <person name="Dawe R.K."/>
            <person name="Jiang J."/>
            <person name="Jiang N."/>
            <person name="Presting G.G."/>
            <person name="Wessler S.R."/>
            <person name="Aluru S."/>
            <person name="Martienssen R.A."/>
            <person name="Clifton S.W."/>
            <person name="McCombie W.R."/>
            <person name="Wing R.A."/>
            <person name="Wilson R.K."/>
        </authorList>
    </citation>
    <scope>NUCLEOTIDE SEQUENCE [LARGE SCALE GENOMIC DNA]</scope>
    <source>
        <strain evidence="3">cv. B73</strain>
    </source>
</reference>
<dbReference type="Pfam" id="PF07992">
    <property type="entry name" value="Pyr_redox_2"/>
    <property type="match status" value="1"/>
</dbReference>
<protein>
    <recommendedName>
        <fullName evidence="1">FAD/NAD(P)-binding domain-containing protein</fullName>
    </recommendedName>
</protein>
<sequence length="150" mass="16820">MYHEAKSSFAHHGVKLSNLEIDLPAMMSQKDKAVAGLTKGIEGLFKKNKVEYLPGVHIDEKKIVSSTAALALKEIPKKLVVVGAGYIGLEMGSVWNRLGSEVTVVEFAPGVVPSMDGEIRKQFQRMLEKQKMKFMLKQKRFFVVLFVRKL</sequence>
<dbReference type="Gene3D" id="3.50.50.60">
    <property type="entry name" value="FAD/NAD(P)-binding domain"/>
    <property type="match status" value="2"/>
</dbReference>
<dbReference type="InParanoid" id="A0A804PYE2"/>
<dbReference type="InterPro" id="IPR050151">
    <property type="entry name" value="Class-I_Pyr_Nuc-Dis_Oxidored"/>
</dbReference>
<reference evidence="2" key="2">
    <citation type="submission" date="2019-07" db="EMBL/GenBank/DDBJ databases">
        <authorList>
            <person name="Seetharam A."/>
            <person name="Woodhouse M."/>
            <person name="Cannon E."/>
        </authorList>
    </citation>
    <scope>NUCLEOTIDE SEQUENCE [LARGE SCALE GENOMIC DNA]</scope>
    <source>
        <strain evidence="2">cv. B73</strain>
    </source>
</reference>
<name>A0A804PYE2_MAIZE</name>
<dbReference type="PANTHER" id="PTHR22912">
    <property type="entry name" value="DISULFIDE OXIDOREDUCTASE"/>
    <property type="match status" value="1"/>
</dbReference>
<dbReference type="Gramene" id="Zm00001eb282480_T001">
    <property type="protein sequence ID" value="Zm00001eb282480_P001"/>
    <property type="gene ID" value="Zm00001eb282480"/>
</dbReference>
<dbReference type="Proteomes" id="UP000007305">
    <property type="component" value="Chromosome 6"/>
</dbReference>
<keyword evidence="3" id="KW-1185">Reference proteome</keyword>
<dbReference type="PANTHER" id="PTHR22912:SF214">
    <property type="entry name" value="DIHYDROLIPOYL DEHYDROGENASE"/>
    <property type="match status" value="1"/>
</dbReference>
<dbReference type="SUPFAM" id="SSF51905">
    <property type="entry name" value="FAD/NAD(P)-binding domain"/>
    <property type="match status" value="1"/>
</dbReference>
<dbReference type="EnsemblPlants" id="Zm00001eb282480_T001">
    <property type="protein sequence ID" value="Zm00001eb282480_P001"/>
    <property type="gene ID" value="Zm00001eb282480"/>
</dbReference>
<dbReference type="InterPro" id="IPR036188">
    <property type="entry name" value="FAD/NAD-bd_sf"/>
</dbReference>
<reference evidence="2" key="3">
    <citation type="submission" date="2021-05" db="UniProtKB">
        <authorList>
            <consortium name="EnsemblPlants"/>
        </authorList>
    </citation>
    <scope>IDENTIFICATION</scope>
    <source>
        <strain evidence="2">cv. B73</strain>
    </source>
</reference>
<proteinExistence type="predicted"/>
<evidence type="ECO:0000313" key="3">
    <source>
        <dbReference type="Proteomes" id="UP000007305"/>
    </source>
</evidence>
<organism evidence="2 3">
    <name type="scientific">Zea mays</name>
    <name type="common">Maize</name>
    <dbReference type="NCBI Taxonomy" id="4577"/>
    <lineage>
        <taxon>Eukaryota</taxon>
        <taxon>Viridiplantae</taxon>
        <taxon>Streptophyta</taxon>
        <taxon>Embryophyta</taxon>
        <taxon>Tracheophyta</taxon>
        <taxon>Spermatophyta</taxon>
        <taxon>Magnoliopsida</taxon>
        <taxon>Liliopsida</taxon>
        <taxon>Poales</taxon>
        <taxon>Poaceae</taxon>
        <taxon>PACMAD clade</taxon>
        <taxon>Panicoideae</taxon>
        <taxon>Andropogonodae</taxon>
        <taxon>Andropogoneae</taxon>
        <taxon>Tripsacinae</taxon>
        <taxon>Zea</taxon>
    </lineage>
</organism>
<feature type="domain" description="FAD/NAD(P)-binding" evidence="1">
    <location>
        <begin position="53"/>
        <end position="138"/>
    </location>
</feature>
<evidence type="ECO:0000259" key="1">
    <source>
        <dbReference type="Pfam" id="PF07992"/>
    </source>
</evidence>